<sequence length="214" mass="23182">MVALEPFGRLRSLLYVVGLMLSFITFVMWCYVVDRTNDMAWYISSPSEFNFAVFAGLFALLATLALLFGAYAHNALHYSWTGYLVHTVVETGAVALVVIFWFCAAVATAALVGTGSCAANLCRVSKAAIAFSWFSLIPYGAALALLVMQWLQQRRSYPTANPMAPLAYDAPSHPAAPMAQTQPSYAAHPDGVPMHPAPAPMDSAMPMPEPSRQV</sequence>
<keyword evidence="9" id="KW-1185">Reference proteome</keyword>
<feature type="domain" description="MARVEL" evidence="7">
    <location>
        <begin position="14"/>
        <end position="144"/>
    </location>
</feature>
<gene>
    <name evidence="8" type="ORF">H4R34_001461</name>
</gene>
<evidence type="ECO:0000256" key="6">
    <source>
        <dbReference type="SAM" id="Phobius"/>
    </source>
</evidence>
<evidence type="ECO:0000256" key="5">
    <source>
        <dbReference type="SAM" id="MobiDB-lite"/>
    </source>
</evidence>
<evidence type="ECO:0000259" key="7">
    <source>
        <dbReference type="Pfam" id="PF01284"/>
    </source>
</evidence>
<keyword evidence="3 6" id="KW-1133">Transmembrane helix</keyword>
<comment type="subcellular location">
    <subcellularLocation>
        <location evidence="1">Membrane</location>
        <topology evidence="1">Multi-pass membrane protein</topology>
    </subcellularLocation>
</comment>
<name>A0A9W8BAP7_9FUNG</name>
<proteinExistence type="predicted"/>
<comment type="caution">
    <text evidence="8">The sequence shown here is derived from an EMBL/GenBank/DDBJ whole genome shotgun (WGS) entry which is preliminary data.</text>
</comment>
<evidence type="ECO:0000313" key="9">
    <source>
        <dbReference type="Proteomes" id="UP001151582"/>
    </source>
</evidence>
<reference evidence="8" key="1">
    <citation type="submission" date="2022-07" db="EMBL/GenBank/DDBJ databases">
        <title>Phylogenomic reconstructions and comparative analyses of Kickxellomycotina fungi.</title>
        <authorList>
            <person name="Reynolds N.K."/>
            <person name="Stajich J.E."/>
            <person name="Barry K."/>
            <person name="Grigoriev I.V."/>
            <person name="Crous P."/>
            <person name="Smith M.E."/>
        </authorList>
    </citation>
    <scope>NUCLEOTIDE SEQUENCE</scope>
    <source>
        <strain evidence="8">RSA 567</strain>
    </source>
</reference>
<dbReference type="EMBL" id="JANBQB010000069">
    <property type="protein sequence ID" value="KAJ1983112.1"/>
    <property type="molecule type" value="Genomic_DNA"/>
</dbReference>
<feature type="region of interest" description="Disordered" evidence="5">
    <location>
        <begin position="175"/>
        <end position="214"/>
    </location>
</feature>
<feature type="transmembrane region" description="Helical" evidence="6">
    <location>
        <begin position="127"/>
        <end position="151"/>
    </location>
</feature>
<dbReference type="OrthoDB" id="5423111at2759"/>
<evidence type="ECO:0000256" key="1">
    <source>
        <dbReference type="ARBA" id="ARBA00004141"/>
    </source>
</evidence>
<feature type="transmembrane region" description="Helical" evidence="6">
    <location>
        <begin position="12"/>
        <end position="31"/>
    </location>
</feature>
<protein>
    <recommendedName>
        <fullName evidence="7">MARVEL domain-containing protein</fullName>
    </recommendedName>
</protein>
<accession>A0A9W8BAP7</accession>
<feature type="transmembrane region" description="Helical" evidence="6">
    <location>
        <begin position="51"/>
        <end position="72"/>
    </location>
</feature>
<keyword evidence="2 6" id="KW-0812">Transmembrane</keyword>
<keyword evidence="4 6" id="KW-0472">Membrane</keyword>
<evidence type="ECO:0000313" key="8">
    <source>
        <dbReference type="EMBL" id="KAJ1983112.1"/>
    </source>
</evidence>
<organism evidence="8 9">
    <name type="scientific">Dimargaris verticillata</name>
    <dbReference type="NCBI Taxonomy" id="2761393"/>
    <lineage>
        <taxon>Eukaryota</taxon>
        <taxon>Fungi</taxon>
        <taxon>Fungi incertae sedis</taxon>
        <taxon>Zoopagomycota</taxon>
        <taxon>Kickxellomycotina</taxon>
        <taxon>Dimargaritomycetes</taxon>
        <taxon>Dimargaritales</taxon>
        <taxon>Dimargaritaceae</taxon>
        <taxon>Dimargaris</taxon>
    </lineage>
</organism>
<dbReference type="InterPro" id="IPR008253">
    <property type="entry name" value="Marvel"/>
</dbReference>
<evidence type="ECO:0000256" key="2">
    <source>
        <dbReference type="ARBA" id="ARBA00022692"/>
    </source>
</evidence>
<feature type="transmembrane region" description="Helical" evidence="6">
    <location>
        <begin position="92"/>
        <end position="115"/>
    </location>
</feature>
<dbReference type="AlphaFoldDB" id="A0A9W8BAP7"/>
<evidence type="ECO:0000256" key="3">
    <source>
        <dbReference type="ARBA" id="ARBA00022989"/>
    </source>
</evidence>
<dbReference type="Proteomes" id="UP001151582">
    <property type="component" value="Unassembled WGS sequence"/>
</dbReference>
<evidence type="ECO:0000256" key="4">
    <source>
        <dbReference type="ARBA" id="ARBA00023136"/>
    </source>
</evidence>
<dbReference type="Pfam" id="PF01284">
    <property type="entry name" value="MARVEL"/>
    <property type="match status" value="1"/>
</dbReference>